<sequence length="301" mass="33015">MPPYVPLEQRQRIVELSLQGWSQRAICRLMNRSRAAVSRIIRTYRDHGGSLADRERSGRPRATDTQTNSLIVACVVVDPFIDAKEIRPWTTSSVHHDEPSAPKSSQAAVKALRSARRQRARRQKRPVPKNQEPVDRPMADSAPTHPEECSGGAVSSGAYCTSTDTACSSGCTVSGATCNFAGKRAEAVELLHWVNACLGTITYGKVQDLSSGAASAGRATGRRSYRHNLELVQWSKDLFYAPPITRVPLRYHRKPRVVTVPGGDVGAGDLSDTVEELASQVAMLKEALWWLELETSLQQAV</sequence>
<name>A0ACB7TGR0_HYAAI</name>
<protein>
    <submittedName>
        <fullName evidence="1">Uncharacterized protein</fullName>
    </submittedName>
</protein>
<gene>
    <name evidence="1" type="ORF">HPB50_008500</name>
</gene>
<dbReference type="EMBL" id="CM023481">
    <property type="protein sequence ID" value="KAH6945446.1"/>
    <property type="molecule type" value="Genomic_DNA"/>
</dbReference>
<keyword evidence="2" id="KW-1185">Reference proteome</keyword>
<accession>A0ACB7TGR0</accession>
<dbReference type="Proteomes" id="UP000821845">
    <property type="component" value="Chromosome 1"/>
</dbReference>
<organism evidence="1 2">
    <name type="scientific">Hyalomma asiaticum</name>
    <name type="common">Tick</name>
    <dbReference type="NCBI Taxonomy" id="266040"/>
    <lineage>
        <taxon>Eukaryota</taxon>
        <taxon>Metazoa</taxon>
        <taxon>Ecdysozoa</taxon>
        <taxon>Arthropoda</taxon>
        <taxon>Chelicerata</taxon>
        <taxon>Arachnida</taxon>
        <taxon>Acari</taxon>
        <taxon>Parasitiformes</taxon>
        <taxon>Ixodida</taxon>
        <taxon>Ixodoidea</taxon>
        <taxon>Ixodidae</taxon>
        <taxon>Hyalomminae</taxon>
        <taxon>Hyalomma</taxon>
    </lineage>
</organism>
<proteinExistence type="predicted"/>
<comment type="caution">
    <text evidence="1">The sequence shown here is derived from an EMBL/GenBank/DDBJ whole genome shotgun (WGS) entry which is preliminary data.</text>
</comment>
<evidence type="ECO:0000313" key="2">
    <source>
        <dbReference type="Proteomes" id="UP000821845"/>
    </source>
</evidence>
<evidence type="ECO:0000313" key="1">
    <source>
        <dbReference type="EMBL" id="KAH6945446.1"/>
    </source>
</evidence>
<reference evidence="1" key="1">
    <citation type="submission" date="2020-05" db="EMBL/GenBank/DDBJ databases">
        <title>Large-scale comparative analyses of tick genomes elucidate their genetic diversity and vector capacities.</title>
        <authorList>
            <person name="Jia N."/>
            <person name="Wang J."/>
            <person name="Shi W."/>
            <person name="Du L."/>
            <person name="Sun Y."/>
            <person name="Zhan W."/>
            <person name="Jiang J."/>
            <person name="Wang Q."/>
            <person name="Zhang B."/>
            <person name="Ji P."/>
            <person name="Sakyi L.B."/>
            <person name="Cui X."/>
            <person name="Yuan T."/>
            <person name="Jiang B."/>
            <person name="Yang W."/>
            <person name="Lam T.T.-Y."/>
            <person name="Chang Q."/>
            <person name="Ding S."/>
            <person name="Wang X."/>
            <person name="Zhu J."/>
            <person name="Ruan X."/>
            <person name="Zhao L."/>
            <person name="Wei J."/>
            <person name="Que T."/>
            <person name="Du C."/>
            <person name="Cheng J."/>
            <person name="Dai P."/>
            <person name="Han X."/>
            <person name="Huang E."/>
            <person name="Gao Y."/>
            <person name="Liu J."/>
            <person name="Shao H."/>
            <person name="Ye R."/>
            <person name="Li L."/>
            <person name="Wei W."/>
            <person name="Wang X."/>
            <person name="Wang C."/>
            <person name="Yang T."/>
            <person name="Huo Q."/>
            <person name="Li W."/>
            <person name="Guo W."/>
            <person name="Chen H."/>
            <person name="Zhou L."/>
            <person name="Ni X."/>
            <person name="Tian J."/>
            <person name="Zhou Y."/>
            <person name="Sheng Y."/>
            <person name="Liu T."/>
            <person name="Pan Y."/>
            <person name="Xia L."/>
            <person name="Li J."/>
            <person name="Zhao F."/>
            <person name="Cao W."/>
        </authorList>
    </citation>
    <scope>NUCLEOTIDE SEQUENCE</scope>
    <source>
        <strain evidence="1">Hyas-2018</strain>
    </source>
</reference>